<name>A0A840YS33_9SPHN</name>
<dbReference type="InterPro" id="IPR053728">
    <property type="entry name" value="Alginate_Permeability_Chnl"/>
</dbReference>
<dbReference type="EMBL" id="JACIJF010000018">
    <property type="protein sequence ID" value="MBB5712488.1"/>
    <property type="molecule type" value="Genomic_DNA"/>
</dbReference>
<comment type="caution">
    <text evidence="2">The sequence shown here is derived from an EMBL/GenBank/DDBJ whole genome shotgun (WGS) entry which is preliminary data.</text>
</comment>
<reference evidence="2 3" key="1">
    <citation type="submission" date="2020-08" db="EMBL/GenBank/DDBJ databases">
        <title>Genomic Encyclopedia of Type Strains, Phase IV (KMG-IV): sequencing the most valuable type-strain genomes for metagenomic binning, comparative biology and taxonomic classification.</title>
        <authorList>
            <person name="Goeker M."/>
        </authorList>
    </citation>
    <scope>NUCLEOTIDE SEQUENCE [LARGE SCALE GENOMIC DNA]</scope>
    <source>
        <strain evidence="2 3">DSM 26736</strain>
    </source>
</reference>
<evidence type="ECO:0000313" key="3">
    <source>
        <dbReference type="Proteomes" id="UP000527143"/>
    </source>
</evidence>
<dbReference type="InterPro" id="IPR025388">
    <property type="entry name" value="Alginate_export_dom"/>
</dbReference>
<protein>
    <recommendedName>
        <fullName evidence="1">Alginate export domain-containing protein</fullName>
    </recommendedName>
</protein>
<evidence type="ECO:0000259" key="1">
    <source>
        <dbReference type="Pfam" id="PF13372"/>
    </source>
</evidence>
<gene>
    <name evidence="2" type="ORF">FHT02_003748</name>
</gene>
<proteinExistence type="predicted"/>
<feature type="domain" description="Alginate export" evidence="1">
    <location>
        <begin position="10"/>
        <end position="350"/>
    </location>
</feature>
<dbReference type="Proteomes" id="UP000527143">
    <property type="component" value="Unassembled WGS sequence"/>
</dbReference>
<keyword evidence="3" id="KW-1185">Reference proteome</keyword>
<sequence>MPYADVHVGSVRFFVQPLAAHVIGRAPPHRPADRTGTDVLQALAEFELTVGASGSLRTSVGRQLVSLGGGRLIDTRYGPNVPMPFDGLQARFETTRAKVTMFDLRPVETGPHDFDDRGSSRRRVWGVYGAIWREGSRETGTDLYYIGFRDRRAVFEQGAARELLHTFGVREFGQHGPGHWNVEGVLQSGSFGHASVSAWGLGMEIGRRFDSTPFRPDLTLILDIASGDRDPARKTLQTFNPLFPRGKYFGALSPVGPRNVIHLNPSLALHPAKRVGLSLAASAFWRQSRRDGVYGIAGDLVRRGGSSRDRFVGSQFEAAGSLQLTPELSLSTSLSAFAPGAFIRATGPARTTLMSASTISFRF</sequence>
<accession>A0A840YS33</accession>
<dbReference type="Pfam" id="PF13372">
    <property type="entry name" value="Alginate_exp"/>
    <property type="match status" value="1"/>
</dbReference>
<organism evidence="2 3">
    <name type="scientific">Sphingomonas xinjiangensis</name>
    <dbReference type="NCBI Taxonomy" id="643568"/>
    <lineage>
        <taxon>Bacteria</taxon>
        <taxon>Pseudomonadati</taxon>
        <taxon>Pseudomonadota</taxon>
        <taxon>Alphaproteobacteria</taxon>
        <taxon>Sphingomonadales</taxon>
        <taxon>Sphingomonadaceae</taxon>
        <taxon>Sphingomonas</taxon>
    </lineage>
</organism>
<dbReference type="Gene3D" id="2.40.160.100">
    <property type="match status" value="1"/>
</dbReference>
<dbReference type="AlphaFoldDB" id="A0A840YS33"/>
<evidence type="ECO:0000313" key="2">
    <source>
        <dbReference type="EMBL" id="MBB5712488.1"/>
    </source>
</evidence>